<evidence type="ECO:0000256" key="2">
    <source>
        <dbReference type="ARBA" id="ARBA00023125"/>
    </source>
</evidence>
<evidence type="ECO:0000256" key="3">
    <source>
        <dbReference type="ARBA" id="ARBA00023163"/>
    </source>
</evidence>
<dbReference type="GO" id="GO:0003677">
    <property type="term" value="F:DNA binding"/>
    <property type="evidence" value="ECO:0007669"/>
    <property type="project" value="UniProtKB-UniRule"/>
</dbReference>
<keyword evidence="2 4" id="KW-0238">DNA-binding</keyword>
<keyword evidence="3" id="KW-0804">Transcription</keyword>
<name>A0AB39UWL9_9GAMM</name>
<feature type="domain" description="HTH tetR-type" evidence="5">
    <location>
        <begin position="9"/>
        <end position="70"/>
    </location>
</feature>
<dbReference type="InterPro" id="IPR009057">
    <property type="entry name" value="Homeodomain-like_sf"/>
</dbReference>
<dbReference type="NCBIfam" id="NF008402">
    <property type="entry name" value="PRK11202.1"/>
    <property type="match status" value="1"/>
</dbReference>
<gene>
    <name evidence="6" type="primary">fabR</name>
    <name evidence="6" type="ORF">AAIA72_01255</name>
</gene>
<reference evidence="6" key="1">
    <citation type="submission" date="2024-05" db="EMBL/GenBank/DDBJ databases">
        <title>Genome sequencing of novel strain.</title>
        <authorList>
            <person name="Ganbat D."/>
            <person name="Ganbat S."/>
            <person name="Lee S.-J."/>
        </authorList>
    </citation>
    <scope>NUCLEOTIDE SEQUENCE</scope>
    <source>
        <strain evidence="6">SMD15-11</strain>
    </source>
</reference>
<dbReference type="InterPro" id="IPR001647">
    <property type="entry name" value="HTH_TetR"/>
</dbReference>
<dbReference type="Pfam" id="PF21943">
    <property type="entry name" value="TetR_C_46"/>
    <property type="match status" value="1"/>
</dbReference>
<proteinExistence type="predicted"/>
<dbReference type="FunFam" id="1.10.10.60:FF:000034">
    <property type="entry name" value="HTH-type transcriptional repressor FabR"/>
    <property type="match status" value="1"/>
</dbReference>
<feature type="DNA-binding region" description="H-T-H motif" evidence="4">
    <location>
        <begin position="33"/>
        <end position="52"/>
    </location>
</feature>
<dbReference type="SUPFAM" id="SSF46689">
    <property type="entry name" value="Homeodomain-like"/>
    <property type="match status" value="1"/>
</dbReference>
<evidence type="ECO:0000259" key="5">
    <source>
        <dbReference type="PROSITE" id="PS50977"/>
    </source>
</evidence>
<organism evidence="6">
    <name type="scientific">Thermohahella caldifontis</name>
    <dbReference type="NCBI Taxonomy" id="3142973"/>
    <lineage>
        <taxon>Bacteria</taxon>
        <taxon>Pseudomonadati</taxon>
        <taxon>Pseudomonadota</taxon>
        <taxon>Gammaproteobacteria</taxon>
        <taxon>Oceanospirillales</taxon>
        <taxon>Hahellaceae</taxon>
        <taxon>Thermohahella</taxon>
    </lineage>
</organism>
<dbReference type="Gene3D" id="1.10.357.10">
    <property type="entry name" value="Tetracycline Repressor, domain 2"/>
    <property type="match status" value="1"/>
</dbReference>
<dbReference type="RefSeq" id="WP_369601642.1">
    <property type="nucleotide sequence ID" value="NZ_CP154858.1"/>
</dbReference>
<evidence type="ECO:0000313" key="6">
    <source>
        <dbReference type="EMBL" id="XDT72638.1"/>
    </source>
</evidence>
<dbReference type="PANTHER" id="PTHR47752">
    <property type="entry name" value="HTH-TYPE TRANSCRIPTIONAL REPRESSOR FABR"/>
    <property type="match status" value="1"/>
</dbReference>
<dbReference type="PROSITE" id="PS01081">
    <property type="entry name" value="HTH_TETR_1"/>
    <property type="match status" value="1"/>
</dbReference>
<sequence length="214" mass="24112">MAGRNEQKQRTRRALLDAALRQLDAEKSFSSLSLREVAREAGIAPTSFYRHFSDMEELGLALVDEGGVTLRQLMRQARKRIASSGSAIQTSLDTFLEYLSANASLFRLLLRERSGLSRQFRAAIKAEIDHFVTELSWDLERKANELNQPLEDPRLVAEAMVTLVFNAGADLLDSTPAERQAVRERLARQLRYVLRGAQQEGRRRAVTPDAPESD</sequence>
<dbReference type="Gene3D" id="1.10.10.60">
    <property type="entry name" value="Homeodomain-like"/>
    <property type="match status" value="1"/>
</dbReference>
<evidence type="ECO:0000256" key="4">
    <source>
        <dbReference type="PROSITE-ProRule" id="PRU00335"/>
    </source>
</evidence>
<accession>A0AB39UWL9</accession>
<dbReference type="Pfam" id="PF00440">
    <property type="entry name" value="TetR_N"/>
    <property type="match status" value="1"/>
</dbReference>
<dbReference type="PROSITE" id="PS50977">
    <property type="entry name" value="HTH_TETR_2"/>
    <property type="match status" value="1"/>
</dbReference>
<dbReference type="AlphaFoldDB" id="A0AB39UWL9"/>
<evidence type="ECO:0000256" key="1">
    <source>
        <dbReference type="ARBA" id="ARBA00023015"/>
    </source>
</evidence>
<dbReference type="InterPro" id="IPR054129">
    <property type="entry name" value="DesT_TetR_C"/>
</dbReference>
<keyword evidence="1" id="KW-0805">Transcription regulation</keyword>
<dbReference type="InterPro" id="IPR050692">
    <property type="entry name" value="HTH_transcr_repressor_FabR"/>
</dbReference>
<protein>
    <submittedName>
        <fullName evidence="6">HTH-type transcriptional repressor FabR</fullName>
    </submittedName>
</protein>
<dbReference type="PANTHER" id="PTHR47752:SF1">
    <property type="entry name" value="HTH-TYPE TRANSCRIPTIONAL REPRESSOR FABR"/>
    <property type="match status" value="1"/>
</dbReference>
<dbReference type="EMBL" id="CP154858">
    <property type="protein sequence ID" value="XDT72638.1"/>
    <property type="molecule type" value="Genomic_DNA"/>
</dbReference>
<dbReference type="InterPro" id="IPR023772">
    <property type="entry name" value="DNA-bd_HTH_TetR-type_CS"/>
</dbReference>
<dbReference type="KEGG" id="tcd:AAIA72_01255"/>